<feature type="non-terminal residue" evidence="1">
    <location>
        <position position="1"/>
    </location>
</feature>
<evidence type="ECO:0000313" key="1">
    <source>
        <dbReference type="EMBL" id="CAF4867408.1"/>
    </source>
</evidence>
<comment type="caution">
    <text evidence="1">The sequence shown here is derived from an EMBL/GenBank/DDBJ whole genome shotgun (WGS) entry which is preliminary data.</text>
</comment>
<name>A0A8S3C6W9_9BILA</name>
<evidence type="ECO:0000313" key="2">
    <source>
        <dbReference type="Proteomes" id="UP000681720"/>
    </source>
</evidence>
<gene>
    <name evidence="1" type="ORF">GIL414_LOCUS50202</name>
</gene>
<reference evidence="1" key="1">
    <citation type="submission" date="2021-02" db="EMBL/GenBank/DDBJ databases">
        <authorList>
            <person name="Nowell W R."/>
        </authorList>
    </citation>
    <scope>NUCLEOTIDE SEQUENCE</scope>
</reference>
<sequence length="30" mass="3337">IPRVFNARYKPPLPSAALVNLYFSASSIFP</sequence>
<proteinExistence type="predicted"/>
<dbReference type="EMBL" id="CAJOBJ010166770">
    <property type="protein sequence ID" value="CAF4867408.1"/>
    <property type="molecule type" value="Genomic_DNA"/>
</dbReference>
<dbReference type="AlphaFoldDB" id="A0A8S3C6W9"/>
<organism evidence="1 2">
    <name type="scientific">Rotaria magnacalcarata</name>
    <dbReference type="NCBI Taxonomy" id="392030"/>
    <lineage>
        <taxon>Eukaryota</taxon>
        <taxon>Metazoa</taxon>
        <taxon>Spiralia</taxon>
        <taxon>Gnathifera</taxon>
        <taxon>Rotifera</taxon>
        <taxon>Eurotatoria</taxon>
        <taxon>Bdelloidea</taxon>
        <taxon>Philodinida</taxon>
        <taxon>Philodinidae</taxon>
        <taxon>Rotaria</taxon>
    </lineage>
</organism>
<dbReference type="Proteomes" id="UP000681720">
    <property type="component" value="Unassembled WGS sequence"/>
</dbReference>
<protein>
    <submittedName>
        <fullName evidence="1">Uncharacterized protein</fullName>
    </submittedName>
</protein>
<accession>A0A8S3C6W9</accession>